<evidence type="ECO:0000313" key="1">
    <source>
        <dbReference type="EMBL" id="EXX65650.1"/>
    </source>
</evidence>
<gene>
    <name evidence="1" type="ORF">RirG_131240</name>
</gene>
<dbReference type="OrthoDB" id="2447030at2759"/>
<evidence type="ECO:0000313" key="2">
    <source>
        <dbReference type="Proteomes" id="UP000022910"/>
    </source>
</evidence>
<dbReference type="AlphaFoldDB" id="A0A015JF40"/>
<comment type="caution">
    <text evidence="1">The sequence shown here is derived from an EMBL/GenBank/DDBJ whole genome shotgun (WGS) entry which is preliminary data.</text>
</comment>
<dbReference type="EMBL" id="JEMT01021007">
    <property type="protein sequence ID" value="EXX65650.1"/>
    <property type="molecule type" value="Genomic_DNA"/>
</dbReference>
<keyword evidence="2" id="KW-1185">Reference proteome</keyword>
<dbReference type="Proteomes" id="UP000022910">
    <property type="component" value="Unassembled WGS sequence"/>
</dbReference>
<proteinExistence type="predicted"/>
<accession>A0A015JF40</accession>
<sequence length="83" mass="9465">MLNEKLKHPLGDDDGPLYSALKKTVENIVLSDLTWRDPVANMVLSDNSYIVTGLHRKLKPIFMVRSNLVLLDELHSYTHSFSL</sequence>
<dbReference type="HOGENOM" id="CLU_2543798_0_0_1"/>
<reference evidence="1 2" key="1">
    <citation type="submission" date="2014-02" db="EMBL/GenBank/DDBJ databases">
        <title>Single nucleus genome sequencing reveals high similarity among nuclei of an endomycorrhizal fungus.</title>
        <authorList>
            <person name="Lin K."/>
            <person name="Geurts R."/>
            <person name="Zhang Z."/>
            <person name="Limpens E."/>
            <person name="Saunders D.G."/>
            <person name="Mu D."/>
            <person name="Pang E."/>
            <person name="Cao H."/>
            <person name="Cha H."/>
            <person name="Lin T."/>
            <person name="Zhou Q."/>
            <person name="Shang Y."/>
            <person name="Li Y."/>
            <person name="Ivanov S."/>
            <person name="Sharma T."/>
            <person name="Velzen R.V."/>
            <person name="Ruijter N.D."/>
            <person name="Aanen D.K."/>
            <person name="Win J."/>
            <person name="Kamoun S."/>
            <person name="Bisseling T."/>
            <person name="Huang S."/>
        </authorList>
    </citation>
    <scope>NUCLEOTIDE SEQUENCE [LARGE SCALE GENOMIC DNA]</scope>
    <source>
        <strain evidence="2">DAOM197198w</strain>
    </source>
</reference>
<organism evidence="1 2">
    <name type="scientific">Rhizophagus irregularis (strain DAOM 197198w)</name>
    <name type="common">Glomus intraradices</name>
    <dbReference type="NCBI Taxonomy" id="1432141"/>
    <lineage>
        <taxon>Eukaryota</taxon>
        <taxon>Fungi</taxon>
        <taxon>Fungi incertae sedis</taxon>
        <taxon>Mucoromycota</taxon>
        <taxon>Glomeromycotina</taxon>
        <taxon>Glomeromycetes</taxon>
        <taxon>Glomerales</taxon>
        <taxon>Glomeraceae</taxon>
        <taxon>Rhizophagus</taxon>
    </lineage>
</organism>
<protein>
    <submittedName>
        <fullName evidence="1">Uncharacterized protein</fullName>
    </submittedName>
</protein>
<name>A0A015JF40_RHIIW</name>